<evidence type="ECO:0000313" key="1">
    <source>
        <dbReference type="EMBL" id="MPM69356.1"/>
    </source>
</evidence>
<accession>A0A645BV52</accession>
<comment type="caution">
    <text evidence="1">The sequence shown here is derived from an EMBL/GenBank/DDBJ whole genome shotgun (WGS) entry which is preliminary data.</text>
</comment>
<dbReference type="AlphaFoldDB" id="A0A645BV52"/>
<sequence>MQRIALHVKILSQRHHLRLTAREEHPVIIEGIGLHPCQQLLRRTAGITADQQQRRRNHTQQDGQKMVSSFLFHHNRPLRSVSAVFHAQSLAFSHWHIRAIYCSFSSTKLIWRQARKSSHFALGIRSYMYLAI</sequence>
<organism evidence="1">
    <name type="scientific">bioreactor metagenome</name>
    <dbReference type="NCBI Taxonomy" id="1076179"/>
    <lineage>
        <taxon>unclassified sequences</taxon>
        <taxon>metagenomes</taxon>
        <taxon>ecological metagenomes</taxon>
    </lineage>
</organism>
<gene>
    <name evidence="1" type="ORF">SDC9_116301</name>
</gene>
<name>A0A645BV52_9ZZZZ</name>
<dbReference type="EMBL" id="VSSQ01022817">
    <property type="protein sequence ID" value="MPM69356.1"/>
    <property type="molecule type" value="Genomic_DNA"/>
</dbReference>
<proteinExistence type="predicted"/>
<protein>
    <submittedName>
        <fullName evidence="1">Uncharacterized protein</fullName>
    </submittedName>
</protein>
<reference evidence="1" key="1">
    <citation type="submission" date="2019-08" db="EMBL/GenBank/DDBJ databases">
        <authorList>
            <person name="Kucharzyk K."/>
            <person name="Murdoch R.W."/>
            <person name="Higgins S."/>
            <person name="Loffler F."/>
        </authorList>
    </citation>
    <scope>NUCLEOTIDE SEQUENCE</scope>
</reference>